<evidence type="ECO:0008006" key="3">
    <source>
        <dbReference type="Google" id="ProtNLM"/>
    </source>
</evidence>
<dbReference type="Proteomes" id="UP000028824">
    <property type="component" value="Unassembled WGS sequence"/>
</dbReference>
<proteinExistence type="predicted"/>
<gene>
    <name evidence="1" type="ORF">CG50_13795</name>
</gene>
<organism evidence="1 2">
    <name type="scientific">Paenirhodobacter enshiensis</name>
    <dbReference type="NCBI Taxonomy" id="1105367"/>
    <lineage>
        <taxon>Bacteria</taxon>
        <taxon>Pseudomonadati</taxon>
        <taxon>Pseudomonadota</taxon>
        <taxon>Alphaproteobacteria</taxon>
        <taxon>Rhodobacterales</taxon>
        <taxon>Rhodobacter group</taxon>
        <taxon>Paenirhodobacter</taxon>
    </lineage>
</organism>
<protein>
    <recommendedName>
        <fullName evidence="3">Helix-turn-helix domain-containing protein</fullName>
    </recommendedName>
</protein>
<evidence type="ECO:0000313" key="2">
    <source>
        <dbReference type="Proteomes" id="UP000028824"/>
    </source>
</evidence>
<dbReference type="OrthoDB" id="7875567at2"/>
<dbReference type="STRING" id="1105367.CG50_13795"/>
<dbReference type="EMBL" id="JFZB01000077">
    <property type="protein sequence ID" value="KFI24144.1"/>
    <property type="molecule type" value="Genomic_DNA"/>
</dbReference>
<dbReference type="RefSeq" id="WP_036640617.1">
    <property type="nucleotide sequence ID" value="NZ_JFZB01000077.1"/>
</dbReference>
<comment type="caution">
    <text evidence="1">The sequence shown here is derived from an EMBL/GenBank/DDBJ whole genome shotgun (WGS) entry which is preliminary data.</text>
</comment>
<keyword evidence="2" id="KW-1185">Reference proteome</keyword>
<accession>A0A086XQ44</accession>
<dbReference type="AlphaFoldDB" id="A0A086XQ44"/>
<name>A0A086XQ44_9RHOB</name>
<sequence>MGEQPTTLIAIGSNDLSRIEAKIDALFSQMRAVQMTPRPEWVSVQEYAKSVSRSERTVREWIKAGRIESRRQGNLLQVRA</sequence>
<dbReference type="eggNOG" id="ENOG502ZQ66">
    <property type="taxonomic scope" value="Bacteria"/>
</dbReference>
<evidence type="ECO:0000313" key="1">
    <source>
        <dbReference type="EMBL" id="KFI24144.1"/>
    </source>
</evidence>
<reference evidence="1 2" key="1">
    <citation type="submission" date="2014-03" db="EMBL/GenBank/DDBJ databases">
        <title>Genome of Paenirhodobacter enshiensis DW2-9.</title>
        <authorList>
            <person name="Wang D."/>
            <person name="Wang G."/>
        </authorList>
    </citation>
    <scope>NUCLEOTIDE SEQUENCE [LARGE SCALE GENOMIC DNA]</scope>
    <source>
        <strain evidence="1 2">DW2-9</strain>
    </source>
</reference>